<gene>
    <name evidence="1" type="ORF">BURPS1710A_2795</name>
</gene>
<evidence type="ECO:0000313" key="1">
    <source>
        <dbReference type="EMBL" id="EET09956.1"/>
    </source>
</evidence>
<reference evidence="1" key="1">
    <citation type="submission" date="2009-05" db="EMBL/GenBank/DDBJ databases">
        <authorList>
            <person name="Harkins D.M."/>
            <person name="DeShazer D."/>
            <person name="Woods D.E."/>
            <person name="Brinkac L.M."/>
            <person name="Brown K.A."/>
            <person name="Hung G.C."/>
            <person name="Tuanyok A."/>
            <person name="Zhang B."/>
            <person name="Nierman W.C."/>
        </authorList>
    </citation>
    <scope>NUCLEOTIDE SEQUENCE [LARGE SCALE GENOMIC DNA]</scope>
    <source>
        <strain evidence="1">1710a</strain>
    </source>
</reference>
<accession>A0A0E1WC90</accession>
<name>A0A0E1WC90_BURPE</name>
<dbReference type="EMBL" id="CM000832">
    <property type="protein sequence ID" value="EET09956.1"/>
    <property type="molecule type" value="Genomic_DNA"/>
</dbReference>
<proteinExistence type="predicted"/>
<organism evidence="1">
    <name type="scientific">Burkholderia pseudomallei 1710a</name>
    <dbReference type="NCBI Taxonomy" id="320371"/>
    <lineage>
        <taxon>Bacteria</taxon>
        <taxon>Pseudomonadati</taxon>
        <taxon>Pseudomonadota</taxon>
        <taxon>Betaproteobacteria</taxon>
        <taxon>Burkholderiales</taxon>
        <taxon>Burkholderiaceae</taxon>
        <taxon>Burkholderia</taxon>
        <taxon>pseudomallei group</taxon>
    </lineage>
</organism>
<dbReference type="AlphaFoldDB" id="A0A0E1WC90"/>
<dbReference type="HOGENOM" id="CLU_3230851_0_0_4"/>
<dbReference type="Proteomes" id="UP000001812">
    <property type="component" value="Chromosome I"/>
</dbReference>
<sequence length="43" mass="4843">MPRACEAPREIKVHARRSMFTLDRIALAPHDSGRVRADPLSTL</sequence>
<protein>
    <submittedName>
        <fullName evidence="1">Cytochrome c oxidase family protein</fullName>
    </submittedName>
</protein>